<evidence type="ECO:0000259" key="2">
    <source>
        <dbReference type="Pfam" id="PF07589"/>
    </source>
</evidence>
<feature type="region of interest" description="Disordered" evidence="1">
    <location>
        <begin position="91"/>
        <end position="117"/>
    </location>
</feature>
<dbReference type="RefSeq" id="WP_004178037.1">
    <property type="nucleotide sequence ID" value="NZ_CP021106.3"/>
</dbReference>
<gene>
    <name evidence="3" type="ORF">EBAPG3_009160</name>
</gene>
<dbReference type="AlphaFoldDB" id="A0A1W6SQ78"/>
<proteinExistence type="predicted"/>
<feature type="compositionally biased region" description="Low complexity" evidence="1">
    <location>
        <begin position="102"/>
        <end position="117"/>
    </location>
</feature>
<dbReference type="eggNOG" id="ENOG502ZPV4">
    <property type="taxonomic scope" value="Bacteria"/>
</dbReference>
<name>A0A1W6SQ78_9PROT</name>
<evidence type="ECO:0000313" key="4">
    <source>
        <dbReference type="Proteomes" id="UP000012179"/>
    </source>
</evidence>
<accession>A0A1W6SQ78</accession>
<dbReference type="InterPro" id="IPR013424">
    <property type="entry name" value="Ice-binding_C"/>
</dbReference>
<dbReference type="NCBIfam" id="TIGR02595">
    <property type="entry name" value="PEP_CTERM"/>
    <property type="match status" value="1"/>
</dbReference>
<dbReference type="NCBIfam" id="NF033208">
    <property type="entry name" value="choice_anch_E"/>
    <property type="match status" value="1"/>
</dbReference>
<sequence length="377" mass="37948">MRFAPRTLNQKITLALGALTLIPLPASALLINTAPVGFSNSASVIDAEGGGASNNNGASLGTSAISQFNLNQGVLMGATLNLTSTRTQSTWVNSTAGGGTGANSTVTSNGTGSSTASISGPGLNASFLPAINGSDSCGDKHKGACTGSATTSSATPTNLNQAVSSANLDSYVGNGDVTLVRTAPVLEATQGAGVFTGTETTQYTVTWAGNADVTYDYLLHAAPSFDGSSTMLILNLDFGTFYMGDTATLGFNLFNLADADRVGLDLDSISGNGDVGAFWTDLGKFSNLGEGSSHSWLAMLDTSAAGTFNASYSLGLSDANVGAASSRGIYNLTLNLTGIVNEIPVPPAQASDVPEPATLALLGAGLAGLGFSRRKKS</sequence>
<protein>
    <submittedName>
        <fullName evidence="3">PEP-CTERM sorting domain-containing protein</fullName>
    </submittedName>
</protein>
<feature type="domain" description="Ice-binding protein C-terminal" evidence="2">
    <location>
        <begin position="352"/>
        <end position="374"/>
    </location>
</feature>
<organism evidence="3 4">
    <name type="scientific">Nitrosospira lacus</name>
    <dbReference type="NCBI Taxonomy" id="1288494"/>
    <lineage>
        <taxon>Bacteria</taxon>
        <taxon>Pseudomonadati</taxon>
        <taxon>Pseudomonadota</taxon>
        <taxon>Betaproteobacteria</taxon>
        <taxon>Nitrosomonadales</taxon>
        <taxon>Nitrosomonadaceae</taxon>
        <taxon>Nitrosospira</taxon>
    </lineage>
</organism>
<dbReference type="Proteomes" id="UP000012179">
    <property type="component" value="Chromosome"/>
</dbReference>
<dbReference type="Pfam" id="PF07589">
    <property type="entry name" value="PEP-CTERM"/>
    <property type="match status" value="1"/>
</dbReference>
<evidence type="ECO:0000313" key="3">
    <source>
        <dbReference type="EMBL" id="ARO87922.1"/>
    </source>
</evidence>
<reference evidence="3 4" key="1">
    <citation type="journal article" date="2015" name="Int. J. Syst. Evol. Microbiol.">
        <title>Nitrosospira lacus sp. nov., a psychrotolerant, ammonia-oxidizing bacterium from sandy lake sediment.</title>
        <authorList>
            <person name="Urakawa H."/>
            <person name="Garcia J.C."/>
            <person name="Nielsen J.L."/>
            <person name="Le V.Q."/>
            <person name="Kozlowski J.A."/>
            <person name="Stein L.Y."/>
            <person name="Lim C.K."/>
            <person name="Pommerening-Roser A."/>
            <person name="Martens-Habbena W."/>
            <person name="Stahl D.A."/>
            <person name="Klotz M.G."/>
        </authorList>
    </citation>
    <scope>NUCLEOTIDE SEQUENCE [LARGE SCALE GENOMIC DNA]</scope>
    <source>
        <strain evidence="3 4">APG3</strain>
    </source>
</reference>
<evidence type="ECO:0000256" key="1">
    <source>
        <dbReference type="SAM" id="MobiDB-lite"/>
    </source>
</evidence>
<dbReference type="EMBL" id="CP021106">
    <property type="protein sequence ID" value="ARO87922.1"/>
    <property type="molecule type" value="Genomic_DNA"/>
</dbReference>
<keyword evidence="4" id="KW-1185">Reference proteome</keyword>
<dbReference type="KEGG" id="nlc:EBAPG3_009160"/>